<feature type="domain" description="TPM" evidence="3">
    <location>
        <begin position="28"/>
        <end position="151"/>
    </location>
</feature>
<dbReference type="AlphaFoldDB" id="A0A8T9QFN1"/>
<evidence type="ECO:0000313" key="4">
    <source>
        <dbReference type="EMBL" id="UOQ73643.1"/>
    </source>
</evidence>
<dbReference type="Proteomes" id="UP000831796">
    <property type="component" value="Chromosome"/>
</dbReference>
<organism evidence="4 5">
    <name type="scientific">Hymenobacter cellulosilyticus</name>
    <dbReference type="NCBI Taxonomy" id="2932248"/>
    <lineage>
        <taxon>Bacteria</taxon>
        <taxon>Pseudomonadati</taxon>
        <taxon>Bacteroidota</taxon>
        <taxon>Cytophagia</taxon>
        <taxon>Cytophagales</taxon>
        <taxon>Hymenobacteraceae</taxon>
        <taxon>Hymenobacter</taxon>
    </lineage>
</organism>
<dbReference type="KEGG" id="hcu:MUN79_06880"/>
<feature type="transmembrane region" description="Helical" evidence="1">
    <location>
        <begin position="175"/>
        <end position="193"/>
    </location>
</feature>
<keyword evidence="1" id="KW-0812">Transmembrane</keyword>
<dbReference type="PANTHER" id="PTHR30373">
    <property type="entry name" value="UPF0603 PROTEIN YGCG"/>
    <property type="match status" value="1"/>
</dbReference>
<reference evidence="4" key="1">
    <citation type="submission" date="2022-04" db="EMBL/GenBank/DDBJ databases">
        <title>Hymenobacter sp. isolated from the air.</title>
        <authorList>
            <person name="Won M."/>
            <person name="Lee C.-M."/>
            <person name="Woen H.-Y."/>
            <person name="Kwon S.-W."/>
        </authorList>
    </citation>
    <scope>NUCLEOTIDE SEQUENCE</scope>
    <source>
        <strain evidence="4">5116S-3</strain>
    </source>
</reference>
<protein>
    <submittedName>
        <fullName evidence="4">TPM domain-containing protein</fullName>
    </submittedName>
</protein>
<evidence type="ECO:0000313" key="5">
    <source>
        <dbReference type="Proteomes" id="UP000831796"/>
    </source>
</evidence>
<sequence length="301" mass="31832">MLLLGLVLSASLTFAQQVPPRPSPPRLVNDLAGMLQPAEEEALERKLVAYNDSTSSQIAVVTVPTLGDDDIANYSQTLYESWGIGQKGKNNGVLVLVAEKEHLARIQTGYGLEGAIPDALAKRIISNTIIPAFKEQRYYEGLDRATDQLIALAKGEYQADQAPVRQQQRRGESGGSGWMFWLVIGVIVLFILMRSRGGGGGRGGGFRGGMMPPIIFGDFSGGRGVFGGGGFGGGFGGGGGGGFGGFGAVPPAAAGPAAAGKLISQFLAKRKRPEPTWFRPFSFYTNNFYSTTTRRVTGPLA</sequence>
<evidence type="ECO:0000259" key="3">
    <source>
        <dbReference type="Pfam" id="PF04536"/>
    </source>
</evidence>
<dbReference type="Pfam" id="PF04536">
    <property type="entry name" value="TPM_phosphatase"/>
    <property type="match status" value="1"/>
</dbReference>
<evidence type="ECO:0000256" key="2">
    <source>
        <dbReference type="SAM" id="SignalP"/>
    </source>
</evidence>
<keyword evidence="5" id="KW-1185">Reference proteome</keyword>
<dbReference type="RefSeq" id="WP_244676994.1">
    <property type="nucleotide sequence ID" value="NZ_CP095046.1"/>
</dbReference>
<feature type="signal peptide" evidence="2">
    <location>
        <begin position="1"/>
        <end position="15"/>
    </location>
</feature>
<keyword evidence="1" id="KW-0472">Membrane</keyword>
<accession>A0A8T9QFN1</accession>
<dbReference type="Gene3D" id="3.10.310.50">
    <property type="match status" value="1"/>
</dbReference>
<proteinExistence type="predicted"/>
<evidence type="ECO:0000256" key="1">
    <source>
        <dbReference type="SAM" id="Phobius"/>
    </source>
</evidence>
<dbReference type="InterPro" id="IPR007621">
    <property type="entry name" value="TPM_dom"/>
</dbReference>
<keyword evidence="2" id="KW-0732">Signal</keyword>
<gene>
    <name evidence="4" type="ORF">MUN79_06880</name>
</gene>
<dbReference type="EMBL" id="CP095046">
    <property type="protein sequence ID" value="UOQ73643.1"/>
    <property type="molecule type" value="Genomic_DNA"/>
</dbReference>
<feature type="chain" id="PRO_5035779577" evidence="2">
    <location>
        <begin position="16"/>
        <end position="301"/>
    </location>
</feature>
<dbReference type="PANTHER" id="PTHR30373:SF2">
    <property type="entry name" value="UPF0603 PROTEIN YGCG"/>
    <property type="match status" value="1"/>
</dbReference>
<name>A0A8T9QFN1_9BACT</name>
<keyword evidence="1" id="KW-1133">Transmembrane helix</keyword>